<name>A0A8H7CF94_9AGAR</name>
<accession>A0A8H7CF94</accession>
<feature type="region of interest" description="Disordered" evidence="1">
    <location>
        <begin position="83"/>
        <end position="118"/>
    </location>
</feature>
<evidence type="ECO:0000313" key="3">
    <source>
        <dbReference type="Proteomes" id="UP000620124"/>
    </source>
</evidence>
<dbReference type="EMBL" id="JACAZI010000024">
    <property type="protein sequence ID" value="KAF7335499.1"/>
    <property type="molecule type" value="Genomic_DNA"/>
</dbReference>
<sequence>MELYSTIHGTFIGITKEYVHSVATDSVVLLRRPGVQRPDLDHIISTFFPSAKSLHLRYNVSGERAAVRAAYKQQDVTPVIMVDDDSDSEVEVTSGKRPIKREPGVSPPRRRPRLSINTSLSQSLVPALSAMPSSSATLSSSATPSPSATPSSSSTLSTSLTPATTPPLSPKTWPRRLYVSDMAPGFAVMQSNKHLSHPERFYLAFGGEFKYVQGTWNENAAYWYTHSTPQQREEAIAAGRTAPGLWSEFRQRVNAARGQ</sequence>
<reference evidence="2" key="1">
    <citation type="submission" date="2020-05" db="EMBL/GenBank/DDBJ databases">
        <title>Mycena genomes resolve the evolution of fungal bioluminescence.</title>
        <authorList>
            <person name="Tsai I.J."/>
        </authorList>
    </citation>
    <scope>NUCLEOTIDE SEQUENCE</scope>
    <source>
        <strain evidence="2">CCC161011</strain>
    </source>
</reference>
<protein>
    <submittedName>
        <fullName evidence="2">Uncharacterized protein</fullName>
    </submittedName>
</protein>
<evidence type="ECO:0000256" key="1">
    <source>
        <dbReference type="SAM" id="MobiDB-lite"/>
    </source>
</evidence>
<keyword evidence="3" id="KW-1185">Reference proteome</keyword>
<evidence type="ECO:0000313" key="2">
    <source>
        <dbReference type="EMBL" id="KAF7335499.1"/>
    </source>
</evidence>
<dbReference type="AlphaFoldDB" id="A0A8H7CF94"/>
<proteinExistence type="predicted"/>
<comment type="caution">
    <text evidence="2">The sequence shown here is derived from an EMBL/GenBank/DDBJ whole genome shotgun (WGS) entry which is preliminary data.</text>
</comment>
<feature type="region of interest" description="Disordered" evidence="1">
    <location>
        <begin position="134"/>
        <end position="174"/>
    </location>
</feature>
<gene>
    <name evidence="2" type="ORF">MVEN_02203500</name>
</gene>
<feature type="compositionally biased region" description="Low complexity" evidence="1">
    <location>
        <begin position="134"/>
        <end position="163"/>
    </location>
</feature>
<dbReference type="Proteomes" id="UP000620124">
    <property type="component" value="Unassembled WGS sequence"/>
</dbReference>
<organism evidence="2 3">
    <name type="scientific">Mycena venus</name>
    <dbReference type="NCBI Taxonomy" id="2733690"/>
    <lineage>
        <taxon>Eukaryota</taxon>
        <taxon>Fungi</taxon>
        <taxon>Dikarya</taxon>
        <taxon>Basidiomycota</taxon>
        <taxon>Agaricomycotina</taxon>
        <taxon>Agaricomycetes</taxon>
        <taxon>Agaricomycetidae</taxon>
        <taxon>Agaricales</taxon>
        <taxon>Marasmiineae</taxon>
        <taxon>Mycenaceae</taxon>
        <taxon>Mycena</taxon>
    </lineage>
</organism>
<dbReference type="OrthoDB" id="2688096at2759"/>